<organism evidence="2 3">
    <name type="scientific">Puccinia coronata f. sp. avenae</name>
    <dbReference type="NCBI Taxonomy" id="200324"/>
    <lineage>
        <taxon>Eukaryota</taxon>
        <taxon>Fungi</taxon>
        <taxon>Dikarya</taxon>
        <taxon>Basidiomycota</taxon>
        <taxon>Pucciniomycotina</taxon>
        <taxon>Pucciniomycetes</taxon>
        <taxon>Pucciniales</taxon>
        <taxon>Pucciniaceae</taxon>
        <taxon>Puccinia</taxon>
    </lineage>
</organism>
<reference evidence="2 3" key="1">
    <citation type="submission" date="2017-11" db="EMBL/GenBank/DDBJ databases">
        <title>De novo assembly and phasing of dikaryotic genomes from two isolates of Puccinia coronata f. sp. avenae, the causal agent of oat crown rust.</title>
        <authorList>
            <person name="Miller M.E."/>
            <person name="Zhang Y."/>
            <person name="Omidvar V."/>
            <person name="Sperschneider J."/>
            <person name="Schwessinger B."/>
            <person name="Raley C."/>
            <person name="Palmer J.M."/>
            <person name="Garnica D."/>
            <person name="Upadhyaya N."/>
            <person name="Rathjen J."/>
            <person name="Taylor J.M."/>
            <person name="Park R.F."/>
            <person name="Dodds P.N."/>
            <person name="Hirsch C.D."/>
            <person name="Kianian S.F."/>
            <person name="Figueroa M."/>
        </authorList>
    </citation>
    <scope>NUCLEOTIDE SEQUENCE [LARGE SCALE GENOMIC DNA]</scope>
    <source>
        <strain evidence="2">12NC29</strain>
    </source>
</reference>
<proteinExistence type="predicted"/>
<feature type="chain" id="PRO_5014762763" evidence="1">
    <location>
        <begin position="17"/>
        <end position="177"/>
    </location>
</feature>
<dbReference type="AlphaFoldDB" id="A0A2N5TDG7"/>
<evidence type="ECO:0000313" key="3">
    <source>
        <dbReference type="Proteomes" id="UP000235388"/>
    </source>
</evidence>
<accession>A0A2N5TDG7</accession>
<keyword evidence="3" id="KW-1185">Reference proteome</keyword>
<name>A0A2N5TDG7_9BASI</name>
<keyword evidence="1" id="KW-0732">Signal</keyword>
<dbReference type="EMBL" id="PGCJ01000718">
    <property type="protein sequence ID" value="PLW23530.1"/>
    <property type="molecule type" value="Genomic_DNA"/>
</dbReference>
<comment type="caution">
    <text evidence="2">The sequence shown here is derived from an EMBL/GenBank/DDBJ whole genome shotgun (WGS) entry which is preliminary data.</text>
</comment>
<protein>
    <submittedName>
        <fullName evidence="2">Uncharacterized protein</fullName>
    </submittedName>
</protein>
<sequence length="177" mass="19417">MVSTLLPFALLALAFSAWPLAIGPGVPLSLHHRIDRVLNLDDPSPNFTIDTAQAHVISQTLAEIFSKNPSTGEPRTRAFVLGTEILGERDSNNQPMFVARTGKVMSLMVQDLGTKQPSEQADILNKLYLIIHRFPPLDGDEWAIKVLANEVNTEALAALQRGGSYGTIHELVHQMQV</sequence>
<feature type="signal peptide" evidence="1">
    <location>
        <begin position="1"/>
        <end position="16"/>
    </location>
</feature>
<evidence type="ECO:0000313" key="2">
    <source>
        <dbReference type="EMBL" id="PLW23530.1"/>
    </source>
</evidence>
<dbReference type="Proteomes" id="UP000235388">
    <property type="component" value="Unassembled WGS sequence"/>
</dbReference>
<gene>
    <name evidence="2" type="ORF">PCANC_28264</name>
</gene>
<evidence type="ECO:0000256" key="1">
    <source>
        <dbReference type="SAM" id="SignalP"/>
    </source>
</evidence>